<dbReference type="InterPro" id="IPR002563">
    <property type="entry name" value="Flavin_Rdtase-like_dom"/>
</dbReference>
<evidence type="ECO:0000259" key="4">
    <source>
        <dbReference type="SMART" id="SM00903"/>
    </source>
</evidence>
<dbReference type="AlphaFoldDB" id="A0A940X381"/>
<organism evidence="5 6">
    <name type="scientific">Pseudoxanthomonas helianthi</name>
    <dbReference type="NCBI Taxonomy" id="1453541"/>
    <lineage>
        <taxon>Bacteria</taxon>
        <taxon>Pseudomonadati</taxon>
        <taxon>Pseudomonadota</taxon>
        <taxon>Gammaproteobacteria</taxon>
        <taxon>Lysobacterales</taxon>
        <taxon>Lysobacteraceae</taxon>
        <taxon>Pseudoxanthomonas</taxon>
    </lineage>
</organism>
<dbReference type="InterPro" id="IPR052174">
    <property type="entry name" value="Flavoredoxin"/>
</dbReference>
<keyword evidence="6" id="KW-1185">Reference proteome</keyword>
<dbReference type="SMART" id="SM00903">
    <property type="entry name" value="Flavin_Reduct"/>
    <property type="match status" value="1"/>
</dbReference>
<dbReference type="Pfam" id="PF01613">
    <property type="entry name" value="Flavin_Reduct"/>
    <property type="match status" value="1"/>
</dbReference>
<gene>
    <name evidence="5" type="ORF">J5837_08205</name>
</gene>
<feature type="domain" description="Flavin reductase like" evidence="4">
    <location>
        <begin position="16"/>
        <end position="165"/>
    </location>
</feature>
<reference evidence="5" key="2">
    <citation type="submission" date="2021-03" db="EMBL/GenBank/DDBJ databases">
        <authorList>
            <person name="Cao W."/>
        </authorList>
    </citation>
    <scope>NUCLEOTIDE SEQUENCE</scope>
    <source>
        <strain evidence="5">110414</strain>
    </source>
</reference>
<name>A0A940X381_9GAMM</name>
<dbReference type="Gene3D" id="2.30.110.10">
    <property type="entry name" value="Electron Transport, Fmn-binding Protein, Chain A"/>
    <property type="match status" value="1"/>
</dbReference>
<evidence type="ECO:0000313" key="6">
    <source>
        <dbReference type="Proteomes" id="UP000673447"/>
    </source>
</evidence>
<dbReference type="RefSeq" id="WP_210536294.1">
    <property type="nucleotide sequence ID" value="NZ_JAGKTC010000002.1"/>
</dbReference>
<proteinExistence type="inferred from homology"/>
<dbReference type="GO" id="GO:0010181">
    <property type="term" value="F:FMN binding"/>
    <property type="evidence" value="ECO:0007669"/>
    <property type="project" value="InterPro"/>
</dbReference>
<dbReference type="SUPFAM" id="SSF50475">
    <property type="entry name" value="FMN-binding split barrel"/>
    <property type="match status" value="1"/>
</dbReference>
<comment type="similarity">
    <text evidence="3">Belongs to the flavoredoxin family.</text>
</comment>
<protein>
    <submittedName>
        <fullName evidence="5">Flavin reductase family protein</fullName>
    </submittedName>
</protein>
<keyword evidence="2" id="KW-0285">Flavoprotein</keyword>
<dbReference type="PANTHER" id="PTHR43567:SF1">
    <property type="entry name" value="FLAVOREDOXIN"/>
    <property type="match status" value="1"/>
</dbReference>
<evidence type="ECO:0000256" key="1">
    <source>
        <dbReference type="ARBA" id="ARBA00001917"/>
    </source>
</evidence>
<dbReference type="GO" id="GO:0016646">
    <property type="term" value="F:oxidoreductase activity, acting on the CH-NH group of donors, NAD or NADP as acceptor"/>
    <property type="evidence" value="ECO:0007669"/>
    <property type="project" value="UniProtKB-ARBA"/>
</dbReference>
<evidence type="ECO:0000313" key="5">
    <source>
        <dbReference type="EMBL" id="MBP3984411.1"/>
    </source>
</evidence>
<comment type="caution">
    <text evidence="5">The sequence shown here is derived from an EMBL/GenBank/DDBJ whole genome shotgun (WGS) entry which is preliminary data.</text>
</comment>
<reference evidence="5" key="1">
    <citation type="journal article" date="2016" name="Int. J. Syst. Evol. Microbiol.">
        <title>Pseudoxanthomonas helianthi sp. nov., isolated from roots of Jerusalem artichoke (Helianthus tuberosus).</title>
        <authorList>
            <person name="Kittiwongwattana C."/>
            <person name="Thawai C."/>
        </authorList>
    </citation>
    <scope>NUCLEOTIDE SEQUENCE</scope>
    <source>
        <strain evidence="5">110414</strain>
    </source>
</reference>
<dbReference type="InterPro" id="IPR012349">
    <property type="entry name" value="Split_barrel_FMN-bd"/>
</dbReference>
<evidence type="ECO:0000256" key="2">
    <source>
        <dbReference type="ARBA" id="ARBA00022630"/>
    </source>
</evidence>
<dbReference type="EMBL" id="JAGKTC010000002">
    <property type="protein sequence ID" value="MBP3984411.1"/>
    <property type="molecule type" value="Genomic_DNA"/>
</dbReference>
<accession>A0A940X381</accession>
<dbReference type="PANTHER" id="PTHR43567">
    <property type="entry name" value="FLAVOREDOXIN-RELATED-RELATED"/>
    <property type="match status" value="1"/>
</dbReference>
<evidence type="ECO:0000256" key="3">
    <source>
        <dbReference type="ARBA" id="ARBA00038054"/>
    </source>
</evidence>
<dbReference type="Proteomes" id="UP000673447">
    <property type="component" value="Unassembled WGS sequence"/>
</dbReference>
<comment type="cofactor">
    <cofactor evidence="1">
        <name>FMN</name>
        <dbReference type="ChEBI" id="CHEBI:58210"/>
    </cofactor>
</comment>
<sequence>MPSRRKRDFPVDQVRRFLEPGPVVLVSSAWNGERDVMTMGWHMMLGWDLVGTYIWDANRTHHLVRKSRECVINLPTADLLDTVVRIGNCSGREGDKFERFGLKTTAGEKVSAPLIDACHANFECVLHEMRNTDLYNLFVWQVVKAHVATSPKLPRTVHYRGGGRFMLSGEEVSRRRLFKPEMLDE</sequence>